<dbReference type="RefSeq" id="WP_187481816.1">
    <property type="nucleotide sequence ID" value="NZ_CP060695.1"/>
</dbReference>
<dbReference type="EMBL" id="CP060695">
    <property type="protein sequence ID" value="QNM84896.1"/>
    <property type="molecule type" value="Genomic_DNA"/>
</dbReference>
<gene>
    <name evidence="1" type="ORF">H9W90_11935</name>
</gene>
<protein>
    <submittedName>
        <fullName evidence="1">Uncharacterized protein</fullName>
    </submittedName>
</protein>
<keyword evidence="2" id="KW-1185">Reference proteome</keyword>
<dbReference type="AlphaFoldDB" id="A0A7G9L8E7"/>
<sequence length="148" mass="17305">MKAKVNFSYLQKLNTILDCPCGCRMTIKDELFSIETYLLPSHLKMHYDYIVGKFFFYQSKVSNKLFNLEQANEKFNSIFIIANSSKTEVANPKYYFKTAHTKYELSKMISNIEDAKDLHKQALKINLEGLKKYKGNPSLLWLLSELKK</sequence>
<dbReference type="KEGG" id="ppec:H9W90_11935"/>
<reference evidence="1 2" key="1">
    <citation type="submission" date="2020-08" db="EMBL/GenBank/DDBJ databases">
        <title>Polaribacter sp. L12M9 isolated from gut of the Korean scallop.</title>
        <authorList>
            <person name="Jeong Y.S."/>
        </authorList>
    </citation>
    <scope>NUCLEOTIDE SEQUENCE [LARGE SCALE GENOMIC DNA]</scope>
    <source>
        <strain evidence="1 2">L12M9</strain>
    </source>
</reference>
<accession>A0A7G9L8E7</accession>
<organism evidence="1 2">
    <name type="scientific">Polaribacter pectinis</name>
    <dbReference type="NCBI Taxonomy" id="2738844"/>
    <lineage>
        <taxon>Bacteria</taxon>
        <taxon>Pseudomonadati</taxon>
        <taxon>Bacteroidota</taxon>
        <taxon>Flavobacteriia</taxon>
        <taxon>Flavobacteriales</taxon>
        <taxon>Flavobacteriaceae</taxon>
    </lineage>
</organism>
<evidence type="ECO:0000313" key="1">
    <source>
        <dbReference type="EMBL" id="QNM84896.1"/>
    </source>
</evidence>
<proteinExistence type="predicted"/>
<evidence type="ECO:0000313" key="2">
    <source>
        <dbReference type="Proteomes" id="UP000515808"/>
    </source>
</evidence>
<dbReference type="Proteomes" id="UP000515808">
    <property type="component" value="Chromosome"/>
</dbReference>
<name>A0A7G9L8E7_9FLAO</name>